<sequence>MKRELLNRYKQNKRELALIDRQLDRLQGRLESVPEVSGKVTKSGDDFPYIEEHVTVRMAEPKTATAIKDRIREKETRQQELMSEIREVEEFISGLPEGMEKNILEMVYLENMSQRDAAEMTGYTQGRIAQIIKKSAKD</sequence>
<evidence type="ECO:0000313" key="3">
    <source>
        <dbReference type="EMBL" id="HJH49612.1"/>
    </source>
</evidence>
<dbReference type="EMBL" id="DYXE01000048">
    <property type="protein sequence ID" value="HJH49612.1"/>
    <property type="molecule type" value="Genomic_DNA"/>
</dbReference>
<feature type="domain" description="RNA polymerase sigma-70 region 4" evidence="2">
    <location>
        <begin position="100"/>
        <end position="134"/>
    </location>
</feature>
<reference evidence="3" key="1">
    <citation type="journal article" date="2021" name="PeerJ">
        <title>Extensive microbial diversity within the chicken gut microbiome revealed by metagenomics and culture.</title>
        <authorList>
            <person name="Gilroy R."/>
            <person name="Ravi A."/>
            <person name="Getino M."/>
            <person name="Pursley I."/>
            <person name="Horton D.L."/>
            <person name="Alikhan N.F."/>
            <person name="Baker D."/>
            <person name="Gharbi K."/>
            <person name="Hall N."/>
            <person name="Watson M."/>
            <person name="Adriaenssens E.M."/>
            <person name="Foster-Nyarko E."/>
            <person name="Jarju S."/>
            <person name="Secka A."/>
            <person name="Antonio M."/>
            <person name="Oren A."/>
            <person name="Chaudhuri R.R."/>
            <person name="La Ragione R."/>
            <person name="Hildebrand F."/>
            <person name="Pallen M.J."/>
        </authorList>
    </citation>
    <scope>NUCLEOTIDE SEQUENCE</scope>
    <source>
        <strain evidence="3">USAMLcec4-12693</strain>
    </source>
</reference>
<feature type="coiled-coil region" evidence="1">
    <location>
        <begin position="2"/>
        <end position="29"/>
    </location>
</feature>
<dbReference type="Pfam" id="PF04545">
    <property type="entry name" value="Sigma70_r4"/>
    <property type="match status" value="1"/>
</dbReference>
<dbReference type="Gene3D" id="1.20.140.160">
    <property type="match status" value="1"/>
</dbReference>
<dbReference type="RefSeq" id="WP_277271867.1">
    <property type="nucleotide sequence ID" value="NZ_DYXE01000048.1"/>
</dbReference>
<keyword evidence="1" id="KW-0175">Coiled coil</keyword>
<protein>
    <submittedName>
        <fullName evidence="3">Sigma-70 family RNA polymerase sigma factor</fullName>
    </submittedName>
</protein>
<dbReference type="GO" id="GO:0003700">
    <property type="term" value="F:DNA-binding transcription factor activity"/>
    <property type="evidence" value="ECO:0007669"/>
    <property type="project" value="InterPro"/>
</dbReference>
<evidence type="ECO:0000313" key="4">
    <source>
        <dbReference type="Proteomes" id="UP000813420"/>
    </source>
</evidence>
<reference evidence="3" key="2">
    <citation type="submission" date="2021-09" db="EMBL/GenBank/DDBJ databases">
        <authorList>
            <person name="Gilroy R."/>
        </authorList>
    </citation>
    <scope>NUCLEOTIDE SEQUENCE</scope>
    <source>
        <strain evidence="3">USAMLcec4-12693</strain>
    </source>
</reference>
<organism evidence="3 4">
    <name type="scientific">Merdimonas faecis</name>
    <dbReference type="NCBI Taxonomy" id="1653435"/>
    <lineage>
        <taxon>Bacteria</taxon>
        <taxon>Bacillati</taxon>
        <taxon>Bacillota</taxon>
        <taxon>Clostridia</taxon>
        <taxon>Lachnospirales</taxon>
        <taxon>Lachnospiraceae</taxon>
        <taxon>Merdimonas</taxon>
    </lineage>
</organism>
<dbReference type="InterPro" id="IPR007630">
    <property type="entry name" value="RNA_pol_sigma70_r4"/>
</dbReference>
<evidence type="ECO:0000259" key="2">
    <source>
        <dbReference type="Pfam" id="PF04545"/>
    </source>
</evidence>
<evidence type="ECO:0000256" key="1">
    <source>
        <dbReference type="SAM" id="Coils"/>
    </source>
</evidence>
<proteinExistence type="predicted"/>
<dbReference type="Proteomes" id="UP000813420">
    <property type="component" value="Unassembled WGS sequence"/>
</dbReference>
<comment type="caution">
    <text evidence="3">The sequence shown here is derived from an EMBL/GenBank/DDBJ whole genome shotgun (WGS) entry which is preliminary data.</text>
</comment>
<name>A0A9D2VWW4_9FIRM</name>
<dbReference type="AlphaFoldDB" id="A0A9D2VWW4"/>
<gene>
    <name evidence="3" type="ORF">K8V39_05045</name>
</gene>
<accession>A0A9D2VWW4</accession>
<dbReference type="SUPFAM" id="SSF88659">
    <property type="entry name" value="Sigma3 and sigma4 domains of RNA polymerase sigma factors"/>
    <property type="match status" value="1"/>
</dbReference>
<dbReference type="GO" id="GO:0006352">
    <property type="term" value="P:DNA-templated transcription initiation"/>
    <property type="evidence" value="ECO:0007669"/>
    <property type="project" value="InterPro"/>
</dbReference>
<dbReference type="InterPro" id="IPR013324">
    <property type="entry name" value="RNA_pol_sigma_r3/r4-like"/>
</dbReference>